<dbReference type="HOGENOM" id="CLU_212148_0_0_6"/>
<gene>
    <name evidence="2" type="ordered locus">Nwat_1451</name>
</gene>
<keyword evidence="1" id="KW-0812">Transmembrane</keyword>
<dbReference type="Proteomes" id="UP000000393">
    <property type="component" value="Chromosome"/>
</dbReference>
<protein>
    <submittedName>
        <fullName evidence="2">Uncharacterized protein</fullName>
    </submittedName>
</protein>
<keyword evidence="1" id="KW-0472">Membrane</keyword>
<keyword evidence="3" id="KW-1185">Reference proteome</keyword>
<name>D8K633_NITWC</name>
<proteinExistence type="predicted"/>
<evidence type="ECO:0000313" key="2">
    <source>
        <dbReference type="EMBL" id="ADJ28360.1"/>
    </source>
</evidence>
<dbReference type="AlphaFoldDB" id="D8K633"/>
<dbReference type="KEGG" id="nwa:Nwat_1451"/>
<feature type="transmembrane region" description="Helical" evidence="1">
    <location>
        <begin position="6"/>
        <end position="25"/>
    </location>
</feature>
<evidence type="ECO:0000256" key="1">
    <source>
        <dbReference type="SAM" id="Phobius"/>
    </source>
</evidence>
<dbReference type="STRING" id="105559.Nwat_1451"/>
<keyword evidence="1" id="KW-1133">Transmembrane helix</keyword>
<organism evidence="2 3">
    <name type="scientific">Nitrosococcus watsoni (strain C-113)</name>
    <dbReference type="NCBI Taxonomy" id="105559"/>
    <lineage>
        <taxon>Bacteria</taxon>
        <taxon>Pseudomonadati</taxon>
        <taxon>Pseudomonadota</taxon>
        <taxon>Gammaproteobacteria</taxon>
        <taxon>Chromatiales</taxon>
        <taxon>Chromatiaceae</taxon>
        <taxon>Nitrosococcus</taxon>
    </lineage>
</organism>
<reference evidence="2 3" key="1">
    <citation type="submission" date="2010-06" db="EMBL/GenBank/DDBJ databases">
        <title>Complete sequence of chromosome of Nitrosococcus watsoni C-113.</title>
        <authorList>
            <consortium name="US DOE Joint Genome Institute"/>
            <person name="Lucas S."/>
            <person name="Copeland A."/>
            <person name="Lapidus A."/>
            <person name="Cheng J.-F."/>
            <person name="Bruce D."/>
            <person name="Goodwin L."/>
            <person name="Pitluck S."/>
            <person name="Malfatti S.A."/>
            <person name="Chain P.S.G."/>
            <person name="Land M."/>
            <person name="Hauser L."/>
            <person name="Kyrpides N."/>
            <person name="Ivanova N."/>
            <person name="Cambell M.A."/>
            <person name="Heidelberg J.F."/>
            <person name="Klotz M.G."/>
            <person name="Woyke T."/>
        </authorList>
    </citation>
    <scope>NUCLEOTIDE SEQUENCE [LARGE SCALE GENOMIC DNA]</scope>
    <source>
        <strain evidence="2 3">C-113</strain>
    </source>
</reference>
<evidence type="ECO:0000313" key="3">
    <source>
        <dbReference type="Proteomes" id="UP000000393"/>
    </source>
</evidence>
<accession>D8K633</accession>
<dbReference type="EMBL" id="CP002086">
    <property type="protein sequence ID" value="ADJ28360.1"/>
    <property type="molecule type" value="Genomic_DNA"/>
</dbReference>
<sequence>MDKQLIYIAIGVAAFILLMVGVGFMETGGGSKSQIVNPELLKLEIDKAKDN</sequence>
<dbReference type="RefSeq" id="WP_013220452.1">
    <property type="nucleotide sequence ID" value="NC_014315.1"/>
</dbReference>